<comment type="caution">
    <text evidence="1">The sequence shown here is derived from an EMBL/GenBank/DDBJ whole genome shotgun (WGS) entry which is preliminary data.</text>
</comment>
<evidence type="ECO:0000313" key="2">
    <source>
        <dbReference type="Proteomes" id="UP000027997"/>
    </source>
</evidence>
<accession>A0A081KGA7</accession>
<proteinExistence type="predicted"/>
<sequence length="127" mass="14826">MLFLIISSITNRHTRLLDNGYDLIFPEKFSLIQVGDSEVIFKKLNFSALGWMLKRVGRCAAAFDYFMVVAVHKKSLDNIIKLLVRHAIAFWLLREVYLPFRYTVYFCQKRPFLVSFKVLLALEPSSC</sequence>
<gene>
    <name evidence="1" type="ORF">GV64_22920</name>
</gene>
<reference evidence="1 2" key="1">
    <citation type="submission" date="2014-06" db="EMBL/GenBank/DDBJ databases">
        <title>Whole Genome Sequences of Three Symbiotic Endozoicomonas Bacteria.</title>
        <authorList>
            <person name="Neave M.J."/>
            <person name="Apprill A."/>
            <person name="Voolstra C.R."/>
        </authorList>
    </citation>
    <scope>NUCLEOTIDE SEQUENCE [LARGE SCALE GENOMIC DNA]</scope>
    <source>
        <strain evidence="1 2">DSM 22380</strain>
    </source>
</reference>
<organism evidence="1 2">
    <name type="scientific">Endozoicomonas elysicola</name>
    <dbReference type="NCBI Taxonomy" id="305900"/>
    <lineage>
        <taxon>Bacteria</taxon>
        <taxon>Pseudomonadati</taxon>
        <taxon>Pseudomonadota</taxon>
        <taxon>Gammaproteobacteria</taxon>
        <taxon>Oceanospirillales</taxon>
        <taxon>Endozoicomonadaceae</taxon>
        <taxon>Endozoicomonas</taxon>
    </lineage>
</organism>
<name>A0A081KGA7_9GAMM</name>
<evidence type="ECO:0000313" key="1">
    <source>
        <dbReference type="EMBL" id="KEI73183.1"/>
    </source>
</evidence>
<dbReference type="STRING" id="305900.GV64_22920"/>
<dbReference type="AlphaFoldDB" id="A0A081KGA7"/>
<protein>
    <submittedName>
        <fullName evidence="1">Uncharacterized protein</fullName>
    </submittedName>
</protein>
<dbReference type="Proteomes" id="UP000027997">
    <property type="component" value="Unassembled WGS sequence"/>
</dbReference>
<keyword evidence="2" id="KW-1185">Reference proteome</keyword>
<dbReference type="EMBL" id="JOJP01000001">
    <property type="protein sequence ID" value="KEI73183.1"/>
    <property type="molecule type" value="Genomic_DNA"/>
</dbReference>